<feature type="transmembrane region" description="Helical" evidence="1">
    <location>
        <begin position="12"/>
        <end position="36"/>
    </location>
</feature>
<gene>
    <name evidence="2" type="ORF">COV57_00345</name>
</gene>
<dbReference type="InterPro" id="IPR012902">
    <property type="entry name" value="N_methyl_site"/>
</dbReference>
<dbReference type="AlphaFoldDB" id="A0A2H0N8I1"/>
<evidence type="ECO:0000256" key="1">
    <source>
        <dbReference type="SAM" id="Phobius"/>
    </source>
</evidence>
<sequence>MLGRFFIKREGFTVVEMLIVLGITAVLSSLFVGYGVNLKDQISLFRNEAEIIQMLFRVKTFAIQVRSENGETACAYGLHIDKESGQYLIYNKEKPVSLNCDEIKNYAWNISDGSIGQIRFLDGRVSFDDSSDSDIVFIPPRPKVDLDSRENSRSFVICTSGEGINEFCRNITVNRVGQIDSRKSN</sequence>
<dbReference type="Proteomes" id="UP000229893">
    <property type="component" value="Unassembled WGS sequence"/>
</dbReference>
<dbReference type="InterPro" id="IPR045584">
    <property type="entry name" value="Pilin-like"/>
</dbReference>
<keyword evidence="1" id="KW-0812">Transmembrane</keyword>
<dbReference type="SUPFAM" id="SSF54523">
    <property type="entry name" value="Pili subunits"/>
    <property type="match status" value="1"/>
</dbReference>
<evidence type="ECO:0000313" key="2">
    <source>
        <dbReference type="EMBL" id="PIR05202.1"/>
    </source>
</evidence>
<comment type="caution">
    <text evidence="2">The sequence shown here is derived from an EMBL/GenBank/DDBJ whole genome shotgun (WGS) entry which is preliminary data.</text>
</comment>
<organism evidence="2 3">
    <name type="scientific">Candidatus Liptonbacteria bacterium CG11_big_fil_rev_8_21_14_0_20_35_14</name>
    <dbReference type="NCBI Taxonomy" id="1974634"/>
    <lineage>
        <taxon>Bacteria</taxon>
        <taxon>Candidatus Liptoniibacteriota</taxon>
    </lineage>
</organism>
<keyword evidence="1" id="KW-1133">Transmembrane helix</keyword>
<keyword evidence="1" id="KW-0472">Membrane</keyword>
<reference evidence="2 3" key="1">
    <citation type="submission" date="2017-09" db="EMBL/GenBank/DDBJ databases">
        <title>Depth-based differentiation of microbial function through sediment-hosted aquifers and enrichment of novel symbionts in the deep terrestrial subsurface.</title>
        <authorList>
            <person name="Probst A.J."/>
            <person name="Ladd B."/>
            <person name="Jarett J.K."/>
            <person name="Geller-Mcgrath D.E."/>
            <person name="Sieber C.M."/>
            <person name="Emerson J.B."/>
            <person name="Anantharaman K."/>
            <person name="Thomas B.C."/>
            <person name="Malmstrom R."/>
            <person name="Stieglmeier M."/>
            <person name="Klingl A."/>
            <person name="Woyke T."/>
            <person name="Ryan C.M."/>
            <person name="Banfield J.F."/>
        </authorList>
    </citation>
    <scope>NUCLEOTIDE SEQUENCE [LARGE SCALE GENOMIC DNA]</scope>
    <source>
        <strain evidence="2">CG11_big_fil_rev_8_21_14_0_20_35_14</strain>
    </source>
</reference>
<evidence type="ECO:0000313" key="3">
    <source>
        <dbReference type="Proteomes" id="UP000229893"/>
    </source>
</evidence>
<dbReference type="EMBL" id="PCWO01000004">
    <property type="protein sequence ID" value="PIR05202.1"/>
    <property type="molecule type" value="Genomic_DNA"/>
</dbReference>
<name>A0A2H0N8I1_9BACT</name>
<accession>A0A2H0N8I1</accession>
<protein>
    <recommendedName>
        <fullName evidence="4">General secretion pathway GspH domain-containing protein</fullName>
    </recommendedName>
</protein>
<evidence type="ECO:0008006" key="4">
    <source>
        <dbReference type="Google" id="ProtNLM"/>
    </source>
</evidence>
<proteinExistence type="predicted"/>
<dbReference type="NCBIfam" id="TIGR02532">
    <property type="entry name" value="IV_pilin_GFxxxE"/>
    <property type="match status" value="1"/>
</dbReference>